<keyword evidence="1" id="KW-0812">Transmembrane</keyword>
<keyword evidence="1" id="KW-1133">Transmembrane helix</keyword>
<accession>A0AAD8Z911</accession>
<evidence type="ECO:0000313" key="2">
    <source>
        <dbReference type="EMBL" id="KAK1795072.1"/>
    </source>
</evidence>
<protein>
    <submittedName>
        <fullName evidence="2">Uncharacterized protein</fullName>
    </submittedName>
</protein>
<organism evidence="2 3">
    <name type="scientific">Electrophorus voltai</name>
    <dbReference type="NCBI Taxonomy" id="2609070"/>
    <lineage>
        <taxon>Eukaryota</taxon>
        <taxon>Metazoa</taxon>
        <taxon>Chordata</taxon>
        <taxon>Craniata</taxon>
        <taxon>Vertebrata</taxon>
        <taxon>Euteleostomi</taxon>
        <taxon>Actinopterygii</taxon>
        <taxon>Neopterygii</taxon>
        <taxon>Teleostei</taxon>
        <taxon>Ostariophysi</taxon>
        <taxon>Gymnotiformes</taxon>
        <taxon>Gymnotoidei</taxon>
        <taxon>Gymnotidae</taxon>
        <taxon>Electrophorus</taxon>
    </lineage>
</organism>
<comment type="caution">
    <text evidence="2">The sequence shown here is derived from an EMBL/GenBank/DDBJ whole genome shotgun (WGS) entry which is preliminary data.</text>
</comment>
<sequence length="229" mass="24032">LSCRISNCNSSSCYSTFMSTNATFCSATAKYCELRKEDYMGYSVNCATTCSASCTNASQTNCSAGCCSSETCLISTLATLANSSIVTKAPTTAYTTPTTTVTTTSTVTAANNGKKCHKISCNGDSCYQGKTDVMLCAPSQNYCMLKKITTGTVASWTAGCIEDCSKETVCTSSTTNCCLECCNATAMASCLKLTGQVNMPNSVSRGPYSPMLLMASLLLLWLLSMTALA</sequence>
<dbReference type="Proteomes" id="UP001239994">
    <property type="component" value="Unassembled WGS sequence"/>
</dbReference>
<reference evidence="2" key="1">
    <citation type="submission" date="2023-03" db="EMBL/GenBank/DDBJ databases">
        <title>Electrophorus voltai genome.</title>
        <authorList>
            <person name="Bian C."/>
        </authorList>
    </citation>
    <scope>NUCLEOTIDE SEQUENCE</scope>
    <source>
        <strain evidence="2">CB-2022</strain>
        <tissue evidence="2">Muscle</tissue>
    </source>
</reference>
<dbReference type="EMBL" id="JAROKS010000016">
    <property type="protein sequence ID" value="KAK1795072.1"/>
    <property type="molecule type" value="Genomic_DNA"/>
</dbReference>
<proteinExistence type="predicted"/>
<keyword evidence="1" id="KW-0472">Membrane</keyword>
<feature type="non-terminal residue" evidence="2">
    <location>
        <position position="1"/>
    </location>
</feature>
<feature type="transmembrane region" description="Helical" evidence="1">
    <location>
        <begin position="208"/>
        <end position="228"/>
    </location>
</feature>
<dbReference type="AlphaFoldDB" id="A0AAD8Z911"/>
<evidence type="ECO:0000256" key="1">
    <source>
        <dbReference type="SAM" id="Phobius"/>
    </source>
</evidence>
<keyword evidence="3" id="KW-1185">Reference proteome</keyword>
<gene>
    <name evidence="2" type="ORF">P4O66_010252</name>
</gene>
<name>A0AAD8Z911_9TELE</name>
<evidence type="ECO:0000313" key="3">
    <source>
        <dbReference type="Proteomes" id="UP001239994"/>
    </source>
</evidence>